<organism evidence="4">
    <name type="scientific">marine metagenome</name>
    <dbReference type="NCBI Taxonomy" id="408172"/>
    <lineage>
        <taxon>unclassified sequences</taxon>
        <taxon>metagenomes</taxon>
        <taxon>ecological metagenomes</taxon>
    </lineage>
</organism>
<accession>A0A382CVA6</accession>
<feature type="domain" description="DNA methylase N-4/N-6" evidence="3">
    <location>
        <begin position="25"/>
        <end position="182"/>
    </location>
</feature>
<keyword evidence="1" id="KW-0489">Methyltransferase</keyword>
<dbReference type="AlphaFoldDB" id="A0A382CVA6"/>
<sequence length="204" mass="24094">MPNLNEITKESIQTIIIDSNDFDVKKNNIEKIHQILKEDGSLFVIVENQYKNGILKPTTLELAHMITSHKFFLRNSIVWFLPEDKFSQNDLFVNRYKMIFHFTKNISSYFFNKDPIREKHIWEKVEWGQRKKNYNPRGKDPGDVWLMTEDDGNAKITKHIPLSKEDVILRFILLTTQKQDRIILLLNDKKCEGICEKNARTVVA</sequence>
<dbReference type="InterPro" id="IPR002941">
    <property type="entry name" value="DNA_methylase_N4/N6"/>
</dbReference>
<protein>
    <recommendedName>
        <fullName evidence="3">DNA methylase N-4/N-6 domain-containing protein</fullName>
    </recommendedName>
</protein>
<dbReference type="GO" id="GO:0032259">
    <property type="term" value="P:methylation"/>
    <property type="evidence" value="ECO:0007669"/>
    <property type="project" value="UniProtKB-KW"/>
</dbReference>
<keyword evidence="2" id="KW-0808">Transferase</keyword>
<dbReference type="Gene3D" id="3.40.50.150">
    <property type="entry name" value="Vaccinia Virus protein VP39"/>
    <property type="match status" value="1"/>
</dbReference>
<evidence type="ECO:0000256" key="1">
    <source>
        <dbReference type="ARBA" id="ARBA00022603"/>
    </source>
</evidence>
<dbReference type="GO" id="GO:0008170">
    <property type="term" value="F:N-methyltransferase activity"/>
    <property type="evidence" value="ECO:0007669"/>
    <property type="project" value="InterPro"/>
</dbReference>
<dbReference type="Pfam" id="PF01555">
    <property type="entry name" value="N6_N4_Mtase"/>
    <property type="match status" value="1"/>
</dbReference>
<name>A0A382CVA6_9ZZZZ</name>
<dbReference type="GO" id="GO:0003677">
    <property type="term" value="F:DNA binding"/>
    <property type="evidence" value="ECO:0007669"/>
    <property type="project" value="InterPro"/>
</dbReference>
<evidence type="ECO:0000256" key="2">
    <source>
        <dbReference type="ARBA" id="ARBA00022679"/>
    </source>
</evidence>
<evidence type="ECO:0000259" key="3">
    <source>
        <dbReference type="Pfam" id="PF01555"/>
    </source>
</evidence>
<dbReference type="EMBL" id="UINC01036319">
    <property type="protein sequence ID" value="SVB30106.1"/>
    <property type="molecule type" value="Genomic_DNA"/>
</dbReference>
<evidence type="ECO:0000313" key="4">
    <source>
        <dbReference type="EMBL" id="SVB30106.1"/>
    </source>
</evidence>
<proteinExistence type="predicted"/>
<reference evidence="4" key="1">
    <citation type="submission" date="2018-05" db="EMBL/GenBank/DDBJ databases">
        <authorList>
            <person name="Lanie J.A."/>
            <person name="Ng W.-L."/>
            <person name="Kazmierczak K.M."/>
            <person name="Andrzejewski T.M."/>
            <person name="Davidsen T.M."/>
            <person name="Wayne K.J."/>
            <person name="Tettelin H."/>
            <person name="Glass J.I."/>
            <person name="Rusch D."/>
            <person name="Podicherti R."/>
            <person name="Tsui H.-C.T."/>
            <person name="Winkler M.E."/>
        </authorList>
    </citation>
    <scope>NUCLEOTIDE SEQUENCE</scope>
</reference>
<gene>
    <name evidence="4" type="ORF">METZ01_LOCUS182960</name>
</gene>
<dbReference type="InterPro" id="IPR029063">
    <property type="entry name" value="SAM-dependent_MTases_sf"/>
</dbReference>
<dbReference type="SUPFAM" id="SSF53335">
    <property type="entry name" value="S-adenosyl-L-methionine-dependent methyltransferases"/>
    <property type="match status" value="1"/>
</dbReference>